<protein>
    <submittedName>
        <fullName evidence="1">Uncharacterized protein</fullName>
    </submittedName>
</protein>
<dbReference type="Proteomes" id="UP000722485">
    <property type="component" value="Unassembled WGS sequence"/>
</dbReference>
<gene>
    <name evidence="1" type="ORF">G7Z17_g5475</name>
</gene>
<proteinExistence type="predicted"/>
<dbReference type="EMBL" id="JAANBB010000091">
    <property type="protein sequence ID" value="KAF7550778.1"/>
    <property type="molecule type" value="Genomic_DNA"/>
</dbReference>
<dbReference type="AlphaFoldDB" id="A0A9P5HBZ5"/>
<evidence type="ECO:0000313" key="2">
    <source>
        <dbReference type="Proteomes" id="UP000722485"/>
    </source>
</evidence>
<accession>A0A9P5HBZ5</accession>
<evidence type="ECO:0000313" key="1">
    <source>
        <dbReference type="EMBL" id="KAF7550778.1"/>
    </source>
</evidence>
<name>A0A9P5HBZ5_9HYPO</name>
<reference evidence="1" key="1">
    <citation type="submission" date="2020-03" db="EMBL/GenBank/DDBJ databases">
        <title>Draft Genome Sequence of Cylindrodendrum hubeiense.</title>
        <authorList>
            <person name="Buettner E."/>
            <person name="Kellner H."/>
        </authorList>
    </citation>
    <scope>NUCLEOTIDE SEQUENCE</scope>
    <source>
        <strain evidence="1">IHI 201604</strain>
    </source>
</reference>
<keyword evidence="2" id="KW-1185">Reference proteome</keyword>
<comment type="caution">
    <text evidence="1">The sequence shown here is derived from an EMBL/GenBank/DDBJ whole genome shotgun (WGS) entry which is preliminary data.</text>
</comment>
<organism evidence="1 2">
    <name type="scientific">Cylindrodendrum hubeiense</name>
    <dbReference type="NCBI Taxonomy" id="595255"/>
    <lineage>
        <taxon>Eukaryota</taxon>
        <taxon>Fungi</taxon>
        <taxon>Dikarya</taxon>
        <taxon>Ascomycota</taxon>
        <taxon>Pezizomycotina</taxon>
        <taxon>Sordariomycetes</taxon>
        <taxon>Hypocreomycetidae</taxon>
        <taxon>Hypocreales</taxon>
        <taxon>Nectriaceae</taxon>
        <taxon>Cylindrodendrum</taxon>
    </lineage>
</organism>
<sequence>MPTITSSGRHHQIVTGLGLLRPVSESRSEPWLWWCEKPPQARPESQKEGSRANERHRTATAWQLALADGADITGEDELWAMSDSDALT</sequence>